<keyword evidence="5" id="KW-0539">Nucleus</keyword>
<feature type="region of interest" description="Disordered" evidence="6">
    <location>
        <begin position="594"/>
        <end position="707"/>
    </location>
</feature>
<dbReference type="PANTHER" id="PTHR13948:SF38">
    <property type="entry name" value="D111_G-PATCH DOMAIN-CONTAINING PROTEIN"/>
    <property type="match status" value="1"/>
</dbReference>
<feature type="domain" description="RanBP2-type" evidence="7">
    <location>
        <begin position="1735"/>
        <end position="1754"/>
    </location>
</feature>
<reference evidence="8" key="2">
    <citation type="submission" date="2014-07" db="EMBL/GenBank/DDBJ databases">
        <authorList>
            <person name="Hull J."/>
        </authorList>
    </citation>
    <scope>NUCLEOTIDE SEQUENCE</scope>
</reference>
<keyword evidence="4" id="KW-0862">Zinc</keyword>
<protein>
    <submittedName>
        <fullName evidence="8">RNA-binding protein 5</fullName>
    </submittedName>
</protein>
<feature type="region of interest" description="Disordered" evidence="6">
    <location>
        <begin position="1269"/>
        <end position="1293"/>
    </location>
</feature>
<evidence type="ECO:0000259" key="7">
    <source>
        <dbReference type="PROSITE" id="PS01358"/>
    </source>
</evidence>
<feature type="compositionally biased region" description="Acidic residues" evidence="6">
    <location>
        <begin position="696"/>
        <end position="707"/>
    </location>
</feature>
<feature type="region of interest" description="Disordered" evidence="6">
    <location>
        <begin position="724"/>
        <end position="762"/>
    </location>
</feature>
<keyword evidence="3" id="KW-0863">Zinc-finger</keyword>
<evidence type="ECO:0000256" key="2">
    <source>
        <dbReference type="ARBA" id="ARBA00022723"/>
    </source>
</evidence>
<name>A0A0A9Z5W8_LYGHE</name>
<comment type="subcellular location">
    <subcellularLocation>
        <location evidence="1">Nucleus</location>
    </subcellularLocation>
</comment>
<dbReference type="InterPro" id="IPR001876">
    <property type="entry name" value="Znf_RanBP2"/>
</dbReference>
<feature type="domain" description="RanBP2-type" evidence="7">
    <location>
        <begin position="1433"/>
        <end position="1452"/>
    </location>
</feature>
<dbReference type="GO" id="GO:0003723">
    <property type="term" value="F:RNA binding"/>
    <property type="evidence" value="ECO:0007669"/>
    <property type="project" value="TreeGrafter"/>
</dbReference>
<evidence type="ECO:0000256" key="4">
    <source>
        <dbReference type="ARBA" id="ARBA00022833"/>
    </source>
</evidence>
<dbReference type="GO" id="GO:0008270">
    <property type="term" value="F:zinc ion binding"/>
    <property type="evidence" value="ECO:0007669"/>
    <property type="project" value="UniProtKB-KW"/>
</dbReference>
<feature type="region of interest" description="Disordered" evidence="6">
    <location>
        <begin position="344"/>
        <end position="570"/>
    </location>
</feature>
<feature type="compositionally biased region" description="Basic and acidic residues" evidence="6">
    <location>
        <begin position="1873"/>
        <end position="1887"/>
    </location>
</feature>
<feature type="non-terminal residue" evidence="8">
    <location>
        <position position="2085"/>
    </location>
</feature>
<feature type="compositionally biased region" description="Basic and acidic residues" evidence="6">
    <location>
        <begin position="668"/>
        <end position="695"/>
    </location>
</feature>
<accession>A0A0A9Z5W8</accession>
<evidence type="ECO:0000256" key="1">
    <source>
        <dbReference type="ARBA" id="ARBA00004123"/>
    </source>
</evidence>
<dbReference type="GO" id="GO:0005634">
    <property type="term" value="C:nucleus"/>
    <property type="evidence" value="ECO:0007669"/>
    <property type="project" value="UniProtKB-SubCell"/>
</dbReference>
<feature type="region of interest" description="Disordered" evidence="6">
    <location>
        <begin position="1"/>
        <end position="56"/>
    </location>
</feature>
<feature type="region of interest" description="Disordered" evidence="6">
    <location>
        <begin position="1855"/>
        <end position="1887"/>
    </location>
</feature>
<dbReference type="PROSITE" id="PS01358">
    <property type="entry name" value="ZF_RANBP2_1"/>
    <property type="match status" value="2"/>
</dbReference>
<dbReference type="GO" id="GO:0000398">
    <property type="term" value="P:mRNA splicing, via spliceosome"/>
    <property type="evidence" value="ECO:0007669"/>
    <property type="project" value="TreeGrafter"/>
</dbReference>
<evidence type="ECO:0000256" key="6">
    <source>
        <dbReference type="SAM" id="MobiDB-lite"/>
    </source>
</evidence>
<dbReference type="EMBL" id="GBHO01002997">
    <property type="protein sequence ID" value="JAG40607.1"/>
    <property type="molecule type" value="Transcribed_RNA"/>
</dbReference>
<feature type="compositionally biased region" description="Polar residues" evidence="6">
    <location>
        <begin position="400"/>
        <end position="410"/>
    </location>
</feature>
<feature type="compositionally biased region" description="Basic and acidic residues" evidence="6">
    <location>
        <begin position="1305"/>
        <end position="1317"/>
    </location>
</feature>
<dbReference type="InterPro" id="IPR041591">
    <property type="entry name" value="OCRE"/>
</dbReference>
<feature type="region of interest" description="Disordered" evidence="6">
    <location>
        <begin position="1305"/>
        <end position="1332"/>
    </location>
</feature>
<keyword evidence="2" id="KW-0479">Metal-binding</keyword>
<proteinExistence type="predicted"/>
<reference evidence="8" key="1">
    <citation type="journal article" date="2014" name="PLoS ONE">
        <title>Transcriptome-Based Identification of ABC Transporters in the Western Tarnished Plant Bug Lygus hesperus.</title>
        <authorList>
            <person name="Hull J.J."/>
            <person name="Chaney K."/>
            <person name="Geib S.M."/>
            <person name="Fabrick J.A."/>
            <person name="Brent C.S."/>
            <person name="Walsh D."/>
            <person name="Lavine L.C."/>
        </authorList>
    </citation>
    <scope>NUCLEOTIDE SEQUENCE</scope>
</reference>
<evidence type="ECO:0000256" key="3">
    <source>
        <dbReference type="ARBA" id="ARBA00022771"/>
    </source>
</evidence>
<dbReference type="PANTHER" id="PTHR13948">
    <property type="entry name" value="RNA-BINDING PROTEIN"/>
    <property type="match status" value="1"/>
</dbReference>
<gene>
    <name evidence="8" type="primary">rbm5_3</name>
    <name evidence="8" type="ORF">CM83_42006</name>
</gene>
<evidence type="ECO:0000256" key="5">
    <source>
        <dbReference type="ARBA" id="ARBA00023242"/>
    </source>
</evidence>
<organism evidence="8">
    <name type="scientific">Lygus hesperus</name>
    <name type="common">Western plant bug</name>
    <dbReference type="NCBI Taxonomy" id="30085"/>
    <lineage>
        <taxon>Eukaryota</taxon>
        <taxon>Metazoa</taxon>
        <taxon>Ecdysozoa</taxon>
        <taxon>Arthropoda</taxon>
        <taxon>Hexapoda</taxon>
        <taxon>Insecta</taxon>
        <taxon>Pterygota</taxon>
        <taxon>Neoptera</taxon>
        <taxon>Paraneoptera</taxon>
        <taxon>Hemiptera</taxon>
        <taxon>Heteroptera</taxon>
        <taxon>Panheteroptera</taxon>
        <taxon>Cimicomorpha</taxon>
        <taxon>Miridae</taxon>
        <taxon>Mirini</taxon>
        <taxon>Lygus</taxon>
    </lineage>
</organism>
<feature type="compositionally biased region" description="Basic residues" evidence="6">
    <location>
        <begin position="425"/>
        <end position="457"/>
    </location>
</feature>
<sequence length="2085" mass="236816">MRSSKKSSYPSGRDRSPTPPPSRTKKKTERRSRSPNTKRGGSPCHSSSNKGECVFPSDPQLAMQSFINALKNPESFKNQFKTESTIHNVQKTNPSTVTDELMFAGSAGTSSQIIDPIVDDRMRSLLVNQSTANTQPTGDYAYAVQNQNFGAHNDPAIPFFLPNQGQQVIPQNAFAPGQAQSFMHNMYMGLLGNLVVNSEQRFLLNNMGLPGNYLLNTDQRFMLNTGVGLGNNPAQGFVPNTNLGHSGNIGPDTAHRDLKGSTMSPASVIVPDGTGSVKYPAPDTKSLTFDPAIGYRFDQKTGLHYDANSGYFFNSKLRVFLYWDFLTQSYLKVENPTVPFPVLKNEENESEASSDSRSPSRSRSKSRDRGRSGSRKRRAARSQSVDKIKRRRRSSSSRSQTPPGRTSKSSKNVKKANRSIVEKPCRRKRSNSRSPKRRSLSPRSSNRRRRGNDRRRGRSPEYKSRRSPKRKSHSKSPLMSSRKKNNQQKSRSRDNYRKRPVSRSPLRQKRERQKQSNTPDKRSCGSFSQDVPLPSMPPKSKWELLDEAMSPPTTRTKVEKTNERKKEALSPKKCDIDENIKFTKVFEHKRTFSRFDSGSKGSNIHSSQANSNNHLATPSAFRQPQIISQLNKSQTPKRHSGFDPQESNDQQFLAGSEGMRKRRLSSGRNDEISLEKKSKRINQEENCSKAKHIQEPNEDPPSETEGADSIEDMTEELLQSLLAEDDDDSKEQNTQPNRKVPSGGISQNVKESSTTDENSFIQVPGDSSPFSNLYKIHPSSVVHLKPSIKGFVWEVVRKSLQEHLSAYGIITKRICAMPQNNNGCPFDYIQVLFDSEIQAKNWFLKTNRKISLKHTNGVEADYFLYYADKPWICGFCRIGTNVFFRSLCYLCYNHKNGTSTPVRFSIKPTKYLGFCKVPYSINDSNVMSFLPKCLQNRCYKSIRVVEDPDMHCCSGLVIVEMFNAQEAINIVQKSSLSYRLLRYVEEDDVKQQCDNSTNYGETQNSSVKKGLHTAEDTLNNRVPGDTDPLSNLYYSKPSRSVHVKPSIGTTRSRLVKESLEQHLLENDVKYNKITVHNTPMLGSPIDYIQVWFSSESQAESWFLKTNRKITLYHIEGIKADYFLYYAGASWICKKCCKENIFFRSVCHCCYYHKTGMFASVRFSTSPSKMLGFFNVPFSINESNFLLHLPKLLQEYDFKSVSVVDDPNMHGCCGVAIVDMRDIHAAKRFKRRATRLSINVEFIDLQNRSSKVELHRCIYIKPSLSKDKAPTSIIGHGDEQSLTGMNSARDKNKATTSTSILGLEHDQEPGKVRNRTTETEEFSNRAPGDPDPLSDIYPNNKSHIVHVKSHIQGLWGPTIKSSLMKHLSLQKVSHVKFLVSYRKAMGSPFDFIEVECTSVNAAKQWLRNTNRKVTLQHTEETTADYFLYYAEKFWNCEICGNDNFFLRSLCHHCYCGCHGGFSPVKKSKKITRFLAIGKLPLTINESNVLEHLPEVIRTCNFKKLSIVRDPKMNLCCGLVVVEMPSNEDAKSTKSICLDFRHYRVTYVNINPNSSSKLFFEHSTIDGSQLSETVNDGCLKPDMVLEKGSINQVSRALLGERTDDPSSLTHPTVANHGSVKEEAVDNLVRGDTDPLSTLYNSNPSALVHLKPSGEQIVCCFAEFSLKQHFLANNIKRWMRILARKQNNKLGAPFEHIEVLFEDPKQAQEWFLKTNRKITLGSDINKSDYYMYYANTPWKCEICCKENIFFRSVCHNCFRPKSGNYASSIFSEAPTRFIGCDKLSPLTNLQNVMYHLPDILQKCRVKNIKVVEDPAMHFCSGLVIIEMYTIEEAMDVLQRASLTANALKYVKHLDDEAEKEQDSVSSKEIPSGEIPQDSKGKSSAERKLDIRVEGDTDPLSKLYLSDPSCYVHLKPSVKTFSWPVVRESLRQHLSVNGIVTGRVSAEYRNCRGNLFNFIQVTFESKIRAEEWFLKTNRKISLNHKDELETDFFLYYADKHWDCEFCLEKNLFIRSLCHNCFRLKDHSVNTVRFSITPTKFLGLCKLPHSTNEGNVVSRLPTVMQNVELERIKIFEDPNMNCCSGLVIVE</sequence>
<feature type="compositionally biased region" description="Polar residues" evidence="6">
    <location>
        <begin position="594"/>
        <end position="634"/>
    </location>
</feature>
<feature type="compositionally biased region" description="Polar residues" evidence="6">
    <location>
        <begin position="744"/>
        <end position="761"/>
    </location>
</feature>
<feature type="compositionally biased region" description="Basic and acidic residues" evidence="6">
    <location>
        <begin position="556"/>
        <end position="570"/>
    </location>
</feature>
<feature type="compositionally biased region" description="Basic residues" evidence="6">
    <location>
        <begin position="465"/>
        <end position="474"/>
    </location>
</feature>
<evidence type="ECO:0000313" key="8">
    <source>
        <dbReference type="EMBL" id="JAG40607.1"/>
    </source>
</evidence>
<feature type="compositionally biased region" description="Basic residues" evidence="6">
    <location>
        <begin position="498"/>
        <end position="512"/>
    </location>
</feature>
<dbReference type="Pfam" id="PF17780">
    <property type="entry name" value="OCRE"/>
    <property type="match status" value="1"/>
</dbReference>